<dbReference type="InterPro" id="IPR002033">
    <property type="entry name" value="TatC"/>
</dbReference>
<feature type="transmembrane region" description="Helical" evidence="5">
    <location>
        <begin position="104"/>
        <end position="126"/>
    </location>
</feature>
<evidence type="ECO:0000313" key="6">
    <source>
        <dbReference type="EMBL" id="CAB4623659.1"/>
    </source>
</evidence>
<dbReference type="GO" id="GO:0009977">
    <property type="term" value="F:proton motive force dependent protein transmembrane transporter activity"/>
    <property type="evidence" value="ECO:0007669"/>
    <property type="project" value="TreeGrafter"/>
</dbReference>
<feature type="transmembrane region" description="Helical" evidence="5">
    <location>
        <begin position="188"/>
        <end position="207"/>
    </location>
</feature>
<comment type="subcellular location">
    <subcellularLocation>
        <location evidence="1">Membrane</location>
        <topology evidence="1">Multi-pass membrane protein</topology>
    </subcellularLocation>
</comment>
<dbReference type="GO" id="GO:0043953">
    <property type="term" value="P:protein transport by the Tat complex"/>
    <property type="evidence" value="ECO:0007669"/>
    <property type="project" value="TreeGrafter"/>
</dbReference>
<keyword evidence="3 5" id="KW-1133">Transmembrane helix</keyword>
<evidence type="ECO:0000256" key="1">
    <source>
        <dbReference type="ARBA" id="ARBA00004141"/>
    </source>
</evidence>
<sequence length="246" mass="26988">MSLGQHLVEFRGRLVTAALAILIASIGGFLIADVVWSLLAAPLMDVAHNSGRVAQINYTSISEAFDTKISIALTIGIVVASPIWLWQIWAFITPALMRREKRFAFGFLLTAIPLFLLGCGTGWWLFPHVVELMTSFAPDGSTTLLTAKYYLDFSIKFVIAIGVGFDLPVFLVLLNFMGVLSARSIIKGWRWAIVGITTFTALATPAADVVSMFLLAIPMLVLYFLAALISWIHDRRNARKLAKAVG</sequence>
<dbReference type="NCBIfam" id="TIGR00945">
    <property type="entry name" value="tatC"/>
    <property type="match status" value="1"/>
</dbReference>
<dbReference type="PANTHER" id="PTHR30371">
    <property type="entry name" value="SEC-INDEPENDENT PROTEIN TRANSLOCASE PROTEIN TATC"/>
    <property type="match status" value="1"/>
</dbReference>
<protein>
    <submittedName>
        <fullName evidence="6">Unannotated protein</fullName>
    </submittedName>
</protein>
<organism evidence="6">
    <name type="scientific">freshwater metagenome</name>
    <dbReference type="NCBI Taxonomy" id="449393"/>
    <lineage>
        <taxon>unclassified sequences</taxon>
        <taxon>metagenomes</taxon>
        <taxon>ecological metagenomes</taxon>
    </lineage>
</organism>
<dbReference type="AlphaFoldDB" id="A0A6J6IGQ0"/>
<name>A0A6J6IGQ0_9ZZZZ</name>
<evidence type="ECO:0000256" key="4">
    <source>
        <dbReference type="ARBA" id="ARBA00023136"/>
    </source>
</evidence>
<keyword evidence="2 5" id="KW-0812">Transmembrane</keyword>
<dbReference type="EMBL" id="CAEZVJ010000018">
    <property type="protein sequence ID" value="CAB4623659.1"/>
    <property type="molecule type" value="Genomic_DNA"/>
</dbReference>
<evidence type="ECO:0000256" key="5">
    <source>
        <dbReference type="SAM" id="Phobius"/>
    </source>
</evidence>
<dbReference type="HAMAP" id="MF_00902">
    <property type="entry name" value="TatC"/>
    <property type="match status" value="1"/>
</dbReference>
<dbReference type="PRINTS" id="PR01840">
    <property type="entry name" value="TATCFAMILY"/>
</dbReference>
<feature type="transmembrane region" description="Helical" evidence="5">
    <location>
        <begin position="153"/>
        <end position="176"/>
    </location>
</feature>
<gene>
    <name evidence="6" type="ORF">UFOPK1961_00276</name>
</gene>
<accession>A0A6J6IGQ0</accession>
<evidence type="ECO:0000256" key="2">
    <source>
        <dbReference type="ARBA" id="ARBA00022692"/>
    </source>
</evidence>
<feature type="transmembrane region" description="Helical" evidence="5">
    <location>
        <begin position="12"/>
        <end position="39"/>
    </location>
</feature>
<dbReference type="Pfam" id="PF00902">
    <property type="entry name" value="TatC"/>
    <property type="match status" value="1"/>
</dbReference>
<dbReference type="GO" id="GO:0065002">
    <property type="term" value="P:intracellular protein transmembrane transport"/>
    <property type="evidence" value="ECO:0007669"/>
    <property type="project" value="TreeGrafter"/>
</dbReference>
<proteinExistence type="inferred from homology"/>
<dbReference type="PANTHER" id="PTHR30371:SF0">
    <property type="entry name" value="SEC-INDEPENDENT PROTEIN TRANSLOCASE PROTEIN TATC, CHLOROPLASTIC-RELATED"/>
    <property type="match status" value="1"/>
</dbReference>
<evidence type="ECO:0000256" key="3">
    <source>
        <dbReference type="ARBA" id="ARBA00022989"/>
    </source>
</evidence>
<dbReference type="GO" id="GO:0033281">
    <property type="term" value="C:TAT protein transport complex"/>
    <property type="evidence" value="ECO:0007669"/>
    <property type="project" value="TreeGrafter"/>
</dbReference>
<keyword evidence="4 5" id="KW-0472">Membrane</keyword>
<feature type="transmembrane region" description="Helical" evidence="5">
    <location>
        <begin position="213"/>
        <end position="233"/>
    </location>
</feature>
<reference evidence="6" key="1">
    <citation type="submission" date="2020-05" db="EMBL/GenBank/DDBJ databases">
        <authorList>
            <person name="Chiriac C."/>
            <person name="Salcher M."/>
            <person name="Ghai R."/>
            <person name="Kavagutti S V."/>
        </authorList>
    </citation>
    <scope>NUCLEOTIDE SEQUENCE</scope>
</reference>
<feature type="transmembrane region" description="Helical" evidence="5">
    <location>
        <begin position="69"/>
        <end position="92"/>
    </location>
</feature>